<comment type="caution">
    <text evidence="11">The sequence shown here is derived from an EMBL/GenBank/DDBJ whole genome shotgun (WGS) entry which is preliminary data.</text>
</comment>
<comment type="function">
    <text evidence="9">Catalyzes the first step in the biosynthesis of ornithine lipids, which are phosphorus-free membrane lipids. Catalyzes the 3-hydroxyacyl-acyl carrier protein-dependent acylation of ornithine to form lyso-ornithine lipid (LOL).</text>
</comment>
<evidence type="ECO:0000256" key="9">
    <source>
        <dbReference type="ARBA" id="ARBA00045724"/>
    </source>
</evidence>
<dbReference type="Pfam" id="PF13444">
    <property type="entry name" value="Acetyltransf_5"/>
    <property type="match status" value="1"/>
</dbReference>
<comment type="catalytic activity">
    <reaction evidence="10">
        <text>a (3R)-hydroxyacyl-[ACP] + L-ornithine = a lyso-ornithine lipid + holo-[ACP] + H(+)</text>
        <dbReference type="Rhea" id="RHEA:20633"/>
        <dbReference type="Rhea" id="RHEA-COMP:9685"/>
        <dbReference type="Rhea" id="RHEA-COMP:9945"/>
        <dbReference type="ChEBI" id="CHEBI:15378"/>
        <dbReference type="ChEBI" id="CHEBI:46911"/>
        <dbReference type="ChEBI" id="CHEBI:64479"/>
        <dbReference type="ChEBI" id="CHEBI:78827"/>
        <dbReference type="ChEBI" id="CHEBI:138482"/>
        <dbReference type="EC" id="2.3.2.30"/>
    </reaction>
    <physiologicalReaction direction="left-to-right" evidence="10">
        <dbReference type="Rhea" id="RHEA:20634"/>
    </physiologicalReaction>
</comment>
<dbReference type="SUPFAM" id="SSF55729">
    <property type="entry name" value="Acyl-CoA N-acyltransferases (Nat)"/>
    <property type="match status" value="1"/>
</dbReference>
<dbReference type="EMBL" id="JAPDFL010000001">
    <property type="protein sequence ID" value="MCW1933251.1"/>
    <property type="molecule type" value="Genomic_DNA"/>
</dbReference>
<comment type="similarity">
    <text evidence="6">Belongs to the acetyltransferase family. OlsB subfamily.</text>
</comment>
<dbReference type="InterPro" id="IPR016181">
    <property type="entry name" value="Acyl_CoA_acyltransferase"/>
</dbReference>
<keyword evidence="5 11" id="KW-0012">Acyltransferase</keyword>
<dbReference type="GO" id="GO:0016746">
    <property type="term" value="F:acyltransferase activity"/>
    <property type="evidence" value="ECO:0007669"/>
    <property type="project" value="UniProtKB-KW"/>
</dbReference>
<dbReference type="InterPro" id="IPR052351">
    <property type="entry name" value="Ornithine_N-alpha-AT"/>
</dbReference>
<evidence type="ECO:0000256" key="5">
    <source>
        <dbReference type="ARBA" id="ARBA00023315"/>
    </source>
</evidence>
<proteinExistence type="inferred from homology"/>
<dbReference type="PANTHER" id="PTHR37323:SF1">
    <property type="entry name" value="L-ORNITHINE N(ALPHA)-ACYLTRANSFERASE"/>
    <property type="match status" value="1"/>
</dbReference>
<keyword evidence="4" id="KW-0443">Lipid metabolism</keyword>
<dbReference type="Proteomes" id="UP001208938">
    <property type="component" value="Unassembled WGS sequence"/>
</dbReference>
<accession>A0ABT3H0B1</accession>
<keyword evidence="12" id="KW-1185">Reference proteome</keyword>
<dbReference type="RefSeq" id="WP_264506185.1">
    <property type="nucleotide sequence ID" value="NZ_JAPDFL010000001.1"/>
</dbReference>
<evidence type="ECO:0000256" key="3">
    <source>
        <dbReference type="ARBA" id="ARBA00022679"/>
    </source>
</evidence>
<name>A0ABT3H0B1_9RHOB</name>
<evidence type="ECO:0000256" key="6">
    <source>
        <dbReference type="ARBA" id="ARBA00038095"/>
    </source>
</evidence>
<reference evidence="11 12" key="1">
    <citation type="submission" date="2022-10" db="EMBL/GenBank/DDBJ databases">
        <title>Pararhodobacter sp. nov., isolated from marine algae.</title>
        <authorList>
            <person name="Choi B.J."/>
            <person name="Kim J.M."/>
            <person name="Lee J.K."/>
            <person name="Choi D.G."/>
            <person name="Jeon C.O."/>
        </authorList>
    </citation>
    <scope>NUCLEOTIDE SEQUENCE [LARGE SCALE GENOMIC DNA]</scope>
    <source>
        <strain evidence="11 12">ZQ420</strain>
    </source>
</reference>
<evidence type="ECO:0000256" key="1">
    <source>
        <dbReference type="ARBA" id="ARBA00005189"/>
    </source>
</evidence>
<evidence type="ECO:0000313" key="12">
    <source>
        <dbReference type="Proteomes" id="UP001208938"/>
    </source>
</evidence>
<gene>
    <name evidence="11" type="ORF">OKW52_13530</name>
</gene>
<evidence type="ECO:0000256" key="10">
    <source>
        <dbReference type="ARBA" id="ARBA00047785"/>
    </source>
</evidence>
<dbReference type="PANTHER" id="PTHR37323">
    <property type="entry name" value="GCN5-RELATED N-ACETYLTRANSFERASE"/>
    <property type="match status" value="1"/>
</dbReference>
<dbReference type="Gene3D" id="3.40.630.30">
    <property type="match status" value="1"/>
</dbReference>
<organism evidence="11 12">
    <name type="scientific">Pararhodobacter zhoushanensis</name>
    <dbReference type="NCBI Taxonomy" id="2479545"/>
    <lineage>
        <taxon>Bacteria</taxon>
        <taxon>Pseudomonadati</taxon>
        <taxon>Pseudomonadota</taxon>
        <taxon>Alphaproteobacteria</taxon>
        <taxon>Rhodobacterales</taxon>
        <taxon>Paracoccaceae</taxon>
        <taxon>Pararhodobacter</taxon>
    </lineage>
</organism>
<evidence type="ECO:0000313" key="11">
    <source>
        <dbReference type="EMBL" id="MCW1933251.1"/>
    </source>
</evidence>
<protein>
    <recommendedName>
        <fullName evidence="8">L-ornithine N(alpha)-acyltransferase</fullName>
        <ecNumber evidence="7">2.3.2.30</ecNumber>
    </recommendedName>
</protein>
<keyword evidence="2" id="KW-0444">Lipid biosynthesis</keyword>
<sequence length="256" mass="26950">MSSPQHRPEHSMVFGAPISAGALQVRLADAQDMPALLDLRARAFRRGAQDVDSYDADSLHLWVGAPGGAPRATLRLRRHGDAGALLSGYVAQHYDLHALAAKGGESLELGRLCTEPGAGDADLLRLLWAGVARLALQTGAARLVGCTSFHTTEAATLDPAWALLASRNLGPADTRPGRIAPELRGFEAATTPAEPGAAALLPPLLRAYLALGGWVSDHAVIDRDLGTCHVFTCVEIDRLPEGRKRALAQMAGTALP</sequence>
<keyword evidence="3 11" id="KW-0808">Transferase</keyword>
<evidence type="ECO:0000256" key="2">
    <source>
        <dbReference type="ARBA" id="ARBA00022516"/>
    </source>
</evidence>
<evidence type="ECO:0000256" key="7">
    <source>
        <dbReference type="ARBA" id="ARBA00039058"/>
    </source>
</evidence>
<comment type="pathway">
    <text evidence="1">Lipid metabolism.</text>
</comment>
<evidence type="ECO:0000256" key="4">
    <source>
        <dbReference type="ARBA" id="ARBA00023098"/>
    </source>
</evidence>
<dbReference type="EC" id="2.3.2.30" evidence="7"/>
<evidence type="ECO:0000256" key="8">
    <source>
        <dbReference type="ARBA" id="ARBA00039866"/>
    </source>
</evidence>